<organism evidence="1 2">
    <name type="scientific">Mycena albidolilacea</name>
    <dbReference type="NCBI Taxonomy" id="1033008"/>
    <lineage>
        <taxon>Eukaryota</taxon>
        <taxon>Fungi</taxon>
        <taxon>Dikarya</taxon>
        <taxon>Basidiomycota</taxon>
        <taxon>Agaricomycotina</taxon>
        <taxon>Agaricomycetes</taxon>
        <taxon>Agaricomycetidae</taxon>
        <taxon>Agaricales</taxon>
        <taxon>Marasmiineae</taxon>
        <taxon>Mycenaceae</taxon>
        <taxon>Mycena</taxon>
    </lineage>
</organism>
<evidence type="ECO:0000313" key="2">
    <source>
        <dbReference type="Proteomes" id="UP001218218"/>
    </source>
</evidence>
<keyword evidence="2" id="KW-1185">Reference proteome</keyword>
<protein>
    <submittedName>
        <fullName evidence="1">Uncharacterized protein</fullName>
    </submittedName>
</protein>
<name>A0AAD6ZVJ9_9AGAR</name>
<sequence length="320" mass="34983">MNERHGFAQAKIEATTYCVGYFLAVNTFIHDRVEVSGRRTSFYWQAGPLRPSSPLFPKIISSRVPSATISWKVPLVTSSVSWIHIWCPTLSEPATIGKIQPLHFDGSSDLAWTPSSERVYEPLLPGNIVNPHPGGIALHGGFEGDASLTRADAFIGDNHNLQDIIYDLDLLQLGKFGDNGPDGNNTVLNVVMMIGIKQQNLSSFFRNQTFPKNWFRAATSVSGSEFAGQTFAGVSGIVPGRNSKQGVYVANPSSLALFNASTMMLFPFGPNLNAVTSSNFKLLGSNLPRQMASNPAKFIKLLSQERELTLVMIPRVVKLL</sequence>
<reference evidence="1" key="1">
    <citation type="submission" date="2023-03" db="EMBL/GenBank/DDBJ databases">
        <title>Massive genome expansion in bonnet fungi (Mycena s.s.) driven by repeated elements and novel gene families across ecological guilds.</title>
        <authorList>
            <consortium name="Lawrence Berkeley National Laboratory"/>
            <person name="Harder C.B."/>
            <person name="Miyauchi S."/>
            <person name="Viragh M."/>
            <person name="Kuo A."/>
            <person name="Thoen E."/>
            <person name="Andreopoulos B."/>
            <person name="Lu D."/>
            <person name="Skrede I."/>
            <person name="Drula E."/>
            <person name="Henrissat B."/>
            <person name="Morin E."/>
            <person name="Kohler A."/>
            <person name="Barry K."/>
            <person name="LaButti K."/>
            <person name="Morin E."/>
            <person name="Salamov A."/>
            <person name="Lipzen A."/>
            <person name="Mereny Z."/>
            <person name="Hegedus B."/>
            <person name="Baldrian P."/>
            <person name="Stursova M."/>
            <person name="Weitz H."/>
            <person name="Taylor A."/>
            <person name="Grigoriev I.V."/>
            <person name="Nagy L.G."/>
            <person name="Martin F."/>
            <person name="Kauserud H."/>
        </authorList>
    </citation>
    <scope>NUCLEOTIDE SEQUENCE</scope>
    <source>
        <strain evidence="1">CBHHK002</strain>
    </source>
</reference>
<gene>
    <name evidence="1" type="ORF">DFH08DRAFT_811478</name>
</gene>
<dbReference type="GO" id="GO:0004601">
    <property type="term" value="F:peroxidase activity"/>
    <property type="evidence" value="ECO:0007669"/>
    <property type="project" value="InterPro"/>
</dbReference>
<evidence type="ECO:0000313" key="1">
    <source>
        <dbReference type="EMBL" id="KAJ7342385.1"/>
    </source>
</evidence>
<dbReference type="InterPro" id="IPR036851">
    <property type="entry name" value="Chloroperoxidase-like_sf"/>
</dbReference>
<dbReference type="AlphaFoldDB" id="A0AAD6ZVJ9"/>
<dbReference type="Gene3D" id="1.10.489.10">
    <property type="entry name" value="Chloroperoxidase-like"/>
    <property type="match status" value="1"/>
</dbReference>
<accession>A0AAD6ZVJ9</accession>
<proteinExistence type="predicted"/>
<dbReference type="EMBL" id="JARIHO010000025">
    <property type="protein sequence ID" value="KAJ7342385.1"/>
    <property type="molecule type" value="Genomic_DNA"/>
</dbReference>
<dbReference type="Proteomes" id="UP001218218">
    <property type="component" value="Unassembled WGS sequence"/>
</dbReference>
<comment type="caution">
    <text evidence="1">The sequence shown here is derived from an EMBL/GenBank/DDBJ whole genome shotgun (WGS) entry which is preliminary data.</text>
</comment>